<sequence>MMDKIIPENFKLSADLQLQLNIQLVNQSITGQNYQKDHRNCARQLRAEGPASFTMLRDQKFPPTDEYEPFKLLYLLPVDVRRQFGQQIFDRICNYLRLLAAKGFFPRGKLEQQIIVRLILENENDPEPTVVGLESIQLVPKYLSRQPQRLEQLTFLRDFLFAETFMPESGNLVDFYFQPATMNFYDPHDLNQVAILVQSADEINLQLTPGMIFVTGAQVMTTQQIFEAKHTTFEKNHADLWIILARFCNEHTALQRLEYLPRWLNDYVKYDHPLELPHEFTNNVNCMAPIENLRVILGIYPNSDFNQTLIQDELKSLYLAQRQLQLFRPDFASLNLIINEALQLPLWFFQKFQQMVHTACTFEIDHFDQISSVLKCLPGQVLQLIRSNE</sequence>
<dbReference type="AlphaFoldDB" id="A0AA86RFK9"/>
<evidence type="ECO:0000313" key="1">
    <source>
        <dbReference type="EMBL" id="CAI9975562.1"/>
    </source>
</evidence>
<reference evidence="2 3" key="2">
    <citation type="submission" date="2024-07" db="EMBL/GenBank/DDBJ databases">
        <authorList>
            <person name="Akdeniz Z."/>
        </authorList>
    </citation>
    <scope>NUCLEOTIDE SEQUENCE [LARGE SCALE GENOMIC DNA]</scope>
</reference>
<gene>
    <name evidence="1" type="ORF">HINF_LOCUS63207</name>
    <name evidence="2" type="ORF">HINF_LOCUS9592</name>
</gene>
<reference evidence="1" key="1">
    <citation type="submission" date="2023-06" db="EMBL/GenBank/DDBJ databases">
        <authorList>
            <person name="Kurt Z."/>
        </authorList>
    </citation>
    <scope>NUCLEOTIDE SEQUENCE</scope>
</reference>
<accession>A0AA86RFK9</accession>
<comment type="caution">
    <text evidence="1">The sequence shown here is derived from an EMBL/GenBank/DDBJ whole genome shotgun (WGS) entry which is preliminary data.</text>
</comment>
<name>A0AA86RFK9_9EUKA</name>
<dbReference type="EMBL" id="CATOUU010001169">
    <property type="protein sequence ID" value="CAI9975562.1"/>
    <property type="molecule type" value="Genomic_DNA"/>
</dbReference>
<dbReference type="Proteomes" id="UP001642409">
    <property type="component" value="Unassembled WGS sequence"/>
</dbReference>
<dbReference type="EMBL" id="CAXDID020000020">
    <property type="protein sequence ID" value="CAL5986808.1"/>
    <property type="molecule type" value="Genomic_DNA"/>
</dbReference>
<organism evidence="1">
    <name type="scientific">Hexamita inflata</name>
    <dbReference type="NCBI Taxonomy" id="28002"/>
    <lineage>
        <taxon>Eukaryota</taxon>
        <taxon>Metamonada</taxon>
        <taxon>Diplomonadida</taxon>
        <taxon>Hexamitidae</taxon>
        <taxon>Hexamitinae</taxon>
        <taxon>Hexamita</taxon>
    </lineage>
</organism>
<proteinExistence type="predicted"/>
<keyword evidence="3" id="KW-1185">Reference proteome</keyword>
<evidence type="ECO:0000313" key="2">
    <source>
        <dbReference type="EMBL" id="CAL5986808.1"/>
    </source>
</evidence>
<protein>
    <submittedName>
        <fullName evidence="1">Uncharacterized protein</fullName>
    </submittedName>
</protein>
<evidence type="ECO:0000313" key="3">
    <source>
        <dbReference type="Proteomes" id="UP001642409"/>
    </source>
</evidence>